<feature type="transmembrane region" description="Helical" evidence="5">
    <location>
        <begin position="171"/>
        <end position="192"/>
    </location>
</feature>
<feature type="transmembrane region" description="Helical" evidence="5">
    <location>
        <begin position="467"/>
        <end position="490"/>
    </location>
</feature>
<feature type="transmembrane region" description="Helical" evidence="5">
    <location>
        <begin position="342"/>
        <end position="366"/>
    </location>
</feature>
<feature type="domain" description="Major facilitator superfamily (MFS) profile" evidence="6">
    <location>
        <begin position="50"/>
        <end position="495"/>
    </location>
</feature>
<dbReference type="InterPro" id="IPR020846">
    <property type="entry name" value="MFS_dom"/>
</dbReference>
<dbReference type="PANTHER" id="PTHR11662">
    <property type="entry name" value="SOLUTE CARRIER FAMILY 17"/>
    <property type="match status" value="1"/>
</dbReference>
<feature type="transmembrane region" description="Helical" evidence="5">
    <location>
        <begin position="146"/>
        <end position="165"/>
    </location>
</feature>
<feature type="transmembrane region" description="Helical" evidence="5">
    <location>
        <begin position="436"/>
        <end position="461"/>
    </location>
</feature>
<evidence type="ECO:0000259" key="6">
    <source>
        <dbReference type="PROSITE" id="PS50850"/>
    </source>
</evidence>
<dbReference type="PANTHER" id="PTHR11662:SF280">
    <property type="entry name" value="FI21844P1-RELATED"/>
    <property type="match status" value="1"/>
</dbReference>
<dbReference type="PROSITE" id="PS50850">
    <property type="entry name" value="MFS"/>
    <property type="match status" value="1"/>
</dbReference>
<keyword evidence="2 5" id="KW-0812">Transmembrane</keyword>
<evidence type="ECO:0000256" key="4">
    <source>
        <dbReference type="ARBA" id="ARBA00023136"/>
    </source>
</evidence>
<dbReference type="InterPro" id="IPR050382">
    <property type="entry name" value="MFS_Na/Anion_cotransporter"/>
</dbReference>
<accession>A0ABR3I3Y8</accession>
<gene>
    <name evidence="7" type="ORF">ABMA27_016876</name>
</gene>
<sequence>MSVKVQESHLYDEEYHMINQKVFDDTKWSSRHNQCLLLFSTLTILYSMRTCMGVALVAMTQNNSTNLIHTNGSDHYISVETNITQEPFYDEFEVDGFFTALLLTPPYPQFEWTKKVQDTVTASFYWGYMTLQIPGGQLAYRFGARYLLFGALAVNCVISLMFPLGTYYGGWILAVICRIIQGLCQACILPGLHTCLGKWTPLEERGRMTAIVFRGIPLGTVLGFLLTGFIAGSPLGWPGIFRLYGILSGIMATILWFCLADTPAQHKSISEAERRYIEEALGTKKYKKQLPVPWKSILSSPGMIAIVVAHIGYSWGLLTLFYEVPAYMDKVMGVNIKTNGLLTALPFVTMFFTNFFFSWLADMLIVKKYLNVTQTRKLLNTMGCVAAAVGCVALAYAPKDIYVVETILVAICGIMVADNFGFFINHIDISPNFAGVMMGVSNFFGNGIASFAPIVAGLILTDVTDGYLWRIVFCIVGGFLFCTNLVYVLLGTGELADWNDHTQYERVYLKENILIPVEKDTDKNTDEDTFYENHDKGFTVGK</sequence>
<evidence type="ECO:0000256" key="1">
    <source>
        <dbReference type="ARBA" id="ARBA00004141"/>
    </source>
</evidence>
<feature type="transmembrane region" description="Helical" evidence="5">
    <location>
        <begin position="36"/>
        <end position="59"/>
    </location>
</feature>
<evidence type="ECO:0000313" key="7">
    <source>
        <dbReference type="EMBL" id="KAL0883511.1"/>
    </source>
</evidence>
<keyword evidence="3 5" id="KW-1133">Transmembrane helix</keyword>
<name>A0ABR3I3Y8_LOXSC</name>
<dbReference type="SUPFAM" id="SSF103473">
    <property type="entry name" value="MFS general substrate transporter"/>
    <property type="match status" value="1"/>
</dbReference>
<evidence type="ECO:0000256" key="5">
    <source>
        <dbReference type="SAM" id="Phobius"/>
    </source>
</evidence>
<feature type="transmembrane region" description="Helical" evidence="5">
    <location>
        <begin position="297"/>
        <end position="322"/>
    </location>
</feature>
<comment type="caution">
    <text evidence="7">The sequence shown here is derived from an EMBL/GenBank/DDBJ whole genome shotgun (WGS) entry which is preliminary data.</text>
</comment>
<evidence type="ECO:0000313" key="8">
    <source>
        <dbReference type="Proteomes" id="UP001549920"/>
    </source>
</evidence>
<comment type="subcellular location">
    <subcellularLocation>
        <location evidence="1">Membrane</location>
        <topology evidence="1">Multi-pass membrane protein</topology>
    </subcellularLocation>
</comment>
<dbReference type="EMBL" id="JBEUOH010000009">
    <property type="protein sequence ID" value="KAL0883511.1"/>
    <property type="molecule type" value="Genomic_DNA"/>
</dbReference>
<organism evidence="7 8">
    <name type="scientific">Loxostege sticticalis</name>
    <name type="common">Beet webworm moth</name>
    <dbReference type="NCBI Taxonomy" id="481309"/>
    <lineage>
        <taxon>Eukaryota</taxon>
        <taxon>Metazoa</taxon>
        <taxon>Ecdysozoa</taxon>
        <taxon>Arthropoda</taxon>
        <taxon>Hexapoda</taxon>
        <taxon>Insecta</taxon>
        <taxon>Pterygota</taxon>
        <taxon>Neoptera</taxon>
        <taxon>Endopterygota</taxon>
        <taxon>Lepidoptera</taxon>
        <taxon>Glossata</taxon>
        <taxon>Ditrysia</taxon>
        <taxon>Pyraloidea</taxon>
        <taxon>Crambidae</taxon>
        <taxon>Pyraustinae</taxon>
        <taxon>Loxostege</taxon>
    </lineage>
</organism>
<keyword evidence="4 5" id="KW-0472">Membrane</keyword>
<keyword evidence="8" id="KW-1185">Reference proteome</keyword>
<dbReference type="InterPro" id="IPR036259">
    <property type="entry name" value="MFS_trans_sf"/>
</dbReference>
<dbReference type="Pfam" id="PF07690">
    <property type="entry name" value="MFS_1"/>
    <property type="match status" value="1"/>
</dbReference>
<dbReference type="Gene3D" id="1.20.1250.20">
    <property type="entry name" value="MFS general substrate transporter like domains"/>
    <property type="match status" value="2"/>
</dbReference>
<feature type="transmembrane region" description="Helical" evidence="5">
    <location>
        <begin position="212"/>
        <end position="233"/>
    </location>
</feature>
<proteinExistence type="predicted"/>
<protein>
    <recommendedName>
        <fullName evidence="6">Major facilitator superfamily (MFS) profile domain-containing protein</fullName>
    </recommendedName>
</protein>
<evidence type="ECO:0000256" key="3">
    <source>
        <dbReference type="ARBA" id="ARBA00022989"/>
    </source>
</evidence>
<dbReference type="Proteomes" id="UP001549920">
    <property type="component" value="Unassembled WGS sequence"/>
</dbReference>
<dbReference type="InterPro" id="IPR011701">
    <property type="entry name" value="MFS"/>
</dbReference>
<feature type="transmembrane region" description="Helical" evidence="5">
    <location>
        <begin position="402"/>
        <end position="424"/>
    </location>
</feature>
<evidence type="ECO:0000256" key="2">
    <source>
        <dbReference type="ARBA" id="ARBA00022692"/>
    </source>
</evidence>
<reference evidence="7 8" key="1">
    <citation type="submission" date="2024-06" db="EMBL/GenBank/DDBJ databases">
        <title>A chromosome-level genome assembly of beet webworm, Loxostege sticticalis.</title>
        <authorList>
            <person name="Zhang Y."/>
        </authorList>
    </citation>
    <scope>NUCLEOTIDE SEQUENCE [LARGE SCALE GENOMIC DNA]</scope>
    <source>
        <strain evidence="7">AQ026</strain>
        <tissue evidence="7">Whole body</tissue>
    </source>
</reference>
<feature type="transmembrane region" description="Helical" evidence="5">
    <location>
        <begin position="239"/>
        <end position="259"/>
    </location>
</feature>
<feature type="transmembrane region" description="Helical" evidence="5">
    <location>
        <begin position="378"/>
        <end position="396"/>
    </location>
</feature>